<evidence type="ECO:0008006" key="2">
    <source>
        <dbReference type="Google" id="ProtNLM"/>
    </source>
</evidence>
<organism evidence="1">
    <name type="scientific">marine sediment metagenome</name>
    <dbReference type="NCBI Taxonomy" id="412755"/>
    <lineage>
        <taxon>unclassified sequences</taxon>
        <taxon>metagenomes</taxon>
        <taxon>ecological metagenomes</taxon>
    </lineage>
</organism>
<name>A0A0F9RV19_9ZZZZ</name>
<protein>
    <recommendedName>
        <fullName evidence="2">Zinc-ribbon domain-containing protein</fullName>
    </recommendedName>
</protein>
<dbReference type="AlphaFoldDB" id="A0A0F9RV19"/>
<accession>A0A0F9RV19</accession>
<sequence>MKVCDNCGKVILDKTEACPECGCVKFTELLTASYDNWESYLEEKDA</sequence>
<dbReference type="EMBL" id="LAZR01000956">
    <property type="protein sequence ID" value="KKN53772.1"/>
    <property type="molecule type" value="Genomic_DNA"/>
</dbReference>
<gene>
    <name evidence="1" type="ORF">LCGC14_0598650</name>
</gene>
<proteinExistence type="predicted"/>
<reference evidence="1" key="1">
    <citation type="journal article" date="2015" name="Nature">
        <title>Complex archaea that bridge the gap between prokaryotes and eukaryotes.</title>
        <authorList>
            <person name="Spang A."/>
            <person name="Saw J.H."/>
            <person name="Jorgensen S.L."/>
            <person name="Zaremba-Niedzwiedzka K."/>
            <person name="Martijn J."/>
            <person name="Lind A.E."/>
            <person name="van Eijk R."/>
            <person name="Schleper C."/>
            <person name="Guy L."/>
            <person name="Ettema T.J."/>
        </authorList>
    </citation>
    <scope>NUCLEOTIDE SEQUENCE</scope>
</reference>
<evidence type="ECO:0000313" key="1">
    <source>
        <dbReference type="EMBL" id="KKN53772.1"/>
    </source>
</evidence>
<comment type="caution">
    <text evidence="1">The sequence shown here is derived from an EMBL/GenBank/DDBJ whole genome shotgun (WGS) entry which is preliminary data.</text>
</comment>